<proteinExistence type="predicted"/>
<sequence length="75" mass="8480">MGNIEAVKVRRCVEVSQKIRKTSKQYWAIAAVKTQTLAVGCQGGRIDLINHSGTILCMLILHLTRIAWWRQETSV</sequence>
<reference evidence="1" key="1">
    <citation type="journal article" date="2023" name="G3 (Bethesda)">
        <title>A reference genome for the long-term kleptoplast-retaining sea slug Elysia crispata morphotype clarki.</title>
        <authorList>
            <person name="Eastman K.E."/>
            <person name="Pendleton A.L."/>
            <person name="Shaikh M.A."/>
            <person name="Suttiyut T."/>
            <person name="Ogas R."/>
            <person name="Tomko P."/>
            <person name="Gavelis G."/>
            <person name="Widhalm J.R."/>
            <person name="Wisecaver J.H."/>
        </authorList>
    </citation>
    <scope>NUCLEOTIDE SEQUENCE</scope>
    <source>
        <strain evidence="1">ECLA1</strain>
    </source>
</reference>
<evidence type="ECO:0000313" key="1">
    <source>
        <dbReference type="EMBL" id="KAK3757273.1"/>
    </source>
</evidence>
<name>A0AAE1D5K1_9GAST</name>
<organism evidence="1 2">
    <name type="scientific">Elysia crispata</name>
    <name type="common">lettuce slug</name>
    <dbReference type="NCBI Taxonomy" id="231223"/>
    <lineage>
        <taxon>Eukaryota</taxon>
        <taxon>Metazoa</taxon>
        <taxon>Spiralia</taxon>
        <taxon>Lophotrochozoa</taxon>
        <taxon>Mollusca</taxon>
        <taxon>Gastropoda</taxon>
        <taxon>Heterobranchia</taxon>
        <taxon>Euthyneura</taxon>
        <taxon>Panpulmonata</taxon>
        <taxon>Sacoglossa</taxon>
        <taxon>Placobranchoidea</taxon>
        <taxon>Plakobranchidae</taxon>
        <taxon>Elysia</taxon>
    </lineage>
</organism>
<dbReference type="AlphaFoldDB" id="A0AAE1D5K1"/>
<evidence type="ECO:0000313" key="2">
    <source>
        <dbReference type="Proteomes" id="UP001283361"/>
    </source>
</evidence>
<protein>
    <submittedName>
        <fullName evidence="1">Uncharacterized protein</fullName>
    </submittedName>
</protein>
<dbReference type="EMBL" id="JAWDGP010005399">
    <property type="protein sequence ID" value="KAK3757273.1"/>
    <property type="molecule type" value="Genomic_DNA"/>
</dbReference>
<keyword evidence="2" id="KW-1185">Reference proteome</keyword>
<comment type="caution">
    <text evidence="1">The sequence shown here is derived from an EMBL/GenBank/DDBJ whole genome shotgun (WGS) entry which is preliminary data.</text>
</comment>
<gene>
    <name evidence="1" type="ORF">RRG08_047464</name>
</gene>
<dbReference type="Proteomes" id="UP001283361">
    <property type="component" value="Unassembled WGS sequence"/>
</dbReference>
<accession>A0AAE1D5K1</accession>